<dbReference type="Proteomes" id="UP000002411">
    <property type="component" value="Chromosome"/>
</dbReference>
<organism evidence="2 3">
    <name type="scientific">Clostridium kluyveri (strain ATCC 8527 / DSM 555 / NBRC 12016 / NCIMB 10680 / K1)</name>
    <dbReference type="NCBI Taxonomy" id="431943"/>
    <lineage>
        <taxon>Bacteria</taxon>
        <taxon>Bacillati</taxon>
        <taxon>Bacillota</taxon>
        <taxon>Clostridia</taxon>
        <taxon>Eubacteriales</taxon>
        <taxon>Clostridiaceae</taxon>
        <taxon>Clostridium</taxon>
    </lineage>
</organism>
<sequence length="87" mass="9833">MKNKILSIIAFITIFVPITILFVWKPSDPNATGIVIGYFIFIALSFIYSLFLFAKKHLRDIYTKIALGLNAVYLVGILAFVVIPRLI</sequence>
<evidence type="ECO:0000313" key="3">
    <source>
        <dbReference type="Proteomes" id="UP000002411"/>
    </source>
</evidence>
<dbReference type="HOGENOM" id="CLU_2477863_0_0_9"/>
<keyword evidence="3" id="KW-1185">Reference proteome</keyword>
<feature type="transmembrane region" description="Helical" evidence="1">
    <location>
        <begin position="30"/>
        <end position="53"/>
    </location>
</feature>
<dbReference type="KEGG" id="ckl:CKL_3848"/>
<reference evidence="2 3" key="1">
    <citation type="journal article" date="2008" name="Proc. Natl. Acad. Sci. U.S.A.">
        <title>The genome of Clostridium kluyveri, a strict anaerobe with unique metabolic features.</title>
        <authorList>
            <person name="Seedorf H."/>
            <person name="Fricke W.F."/>
            <person name="Veith B."/>
            <person name="Brueggemann H."/>
            <person name="Liesegang H."/>
            <person name="Strittmatter A."/>
            <person name="Miethke M."/>
            <person name="Buckel W."/>
            <person name="Hinderberger J."/>
            <person name="Li F."/>
            <person name="Hagemeier C."/>
            <person name="Thauer R.K."/>
            <person name="Gottschalk G."/>
        </authorList>
    </citation>
    <scope>NUCLEOTIDE SEQUENCE [LARGE SCALE GENOMIC DNA]</scope>
    <source>
        <strain evidence="3">ATCC 8527 / DSM 555 / NCIMB 10680</strain>
    </source>
</reference>
<evidence type="ECO:0000256" key="1">
    <source>
        <dbReference type="SAM" id="Phobius"/>
    </source>
</evidence>
<dbReference type="AlphaFoldDB" id="A5N3X9"/>
<keyword evidence="1" id="KW-0472">Membrane</keyword>
<feature type="transmembrane region" description="Helical" evidence="1">
    <location>
        <begin position="5"/>
        <end position="24"/>
    </location>
</feature>
<evidence type="ECO:0000313" key="2">
    <source>
        <dbReference type="EMBL" id="EDK35825.1"/>
    </source>
</evidence>
<gene>
    <name evidence="2" type="ordered locus">CKL_3848</name>
</gene>
<proteinExistence type="predicted"/>
<dbReference type="RefSeq" id="WP_012104160.1">
    <property type="nucleotide sequence ID" value="NC_009706.1"/>
</dbReference>
<keyword evidence="1" id="KW-1133">Transmembrane helix</keyword>
<name>A5N3X9_CLOK5</name>
<dbReference type="eggNOG" id="ENOG50330ZP">
    <property type="taxonomic scope" value="Bacteria"/>
</dbReference>
<dbReference type="STRING" id="431943.CKL_3848"/>
<accession>A5N3X9</accession>
<dbReference type="EMBL" id="CP000673">
    <property type="protein sequence ID" value="EDK35825.1"/>
    <property type="molecule type" value="Genomic_DNA"/>
</dbReference>
<keyword evidence="1" id="KW-0812">Transmembrane</keyword>
<feature type="transmembrane region" description="Helical" evidence="1">
    <location>
        <begin position="65"/>
        <end position="83"/>
    </location>
</feature>
<protein>
    <submittedName>
        <fullName evidence="2">Uncharacterized protein</fullName>
    </submittedName>
</protein>